<keyword evidence="5" id="KW-1185">Reference proteome</keyword>
<dbReference type="InterPro" id="IPR002509">
    <property type="entry name" value="NODB_dom"/>
</dbReference>
<feature type="domain" description="NodB homology" evidence="3">
    <location>
        <begin position="126"/>
        <end position="298"/>
    </location>
</feature>
<dbReference type="PROSITE" id="PS51677">
    <property type="entry name" value="NODB"/>
    <property type="match status" value="1"/>
</dbReference>
<name>M1ZIW9_9FIRM</name>
<evidence type="ECO:0000259" key="3">
    <source>
        <dbReference type="PROSITE" id="PS51677"/>
    </source>
</evidence>
<organism evidence="4 5">
    <name type="scientific">[Clostridium] ultunense Esp</name>
    <dbReference type="NCBI Taxonomy" id="1288971"/>
    <lineage>
        <taxon>Bacteria</taxon>
        <taxon>Bacillati</taxon>
        <taxon>Bacillota</taxon>
        <taxon>Tissierellia</taxon>
        <taxon>Tissierellales</taxon>
        <taxon>Tepidimicrobiaceae</taxon>
        <taxon>Schnuerera</taxon>
    </lineage>
</organism>
<reference evidence="4 5" key="1">
    <citation type="submission" date="2016-11" db="EMBL/GenBank/DDBJ databases">
        <authorList>
            <person name="Manzoor S."/>
        </authorList>
    </citation>
    <scope>NUCLEOTIDE SEQUENCE [LARGE SCALE GENOMIC DNA]</scope>
    <source>
        <strain evidence="4">Clostridium ultunense strain Esp</strain>
    </source>
</reference>
<evidence type="ECO:0000313" key="5">
    <source>
        <dbReference type="Proteomes" id="UP000245423"/>
    </source>
</evidence>
<dbReference type="SUPFAM" id="SSF88713">
    <property type="entry name" value="Glycoside hydrolase/deacetylase"/>
    <property type="match status" value="1"/>
</dbReference>
<comment type="subcellular location">
    <subcellularLocation>
        <location evidence="1">Secreted</location>
    </subcellularLocation>
</comment>
<protein>
    <recommendedName>
        <fullName evidence="3">NodB homology domain-containing protein</fullName>
    </recommendedName>
</protein>
<dbReference type="EMBL" id="LT669839">
    <property type="protein sequence ID" value="SHD76293.1"/>
    <property type="molecule type" value="Genomic_DNA"/>
</dbReference>
<gene>
    <name evidence="4" type="ORF">CUESP1_0917</name>
</gene>
<dbReference type="PANTHER" id="PTHR34216">
    <property type="match status" value="1"/>
</dbReference>
<dbReference type="Proteomes" id="UP000245423">
    <property type="component" value="Chromosome 1"/>
</dbReference>
<evidence type="ECO:0000313" key="4">
    <source>
        <dbReference type="EMBL" id="SHD76293.1"/>
    </source>
</evidence>
<dbReference type="InterPro" id="IPR051398">
    <property type="entry name" value="Polysacch_Deacetylase"/>
</dbReference>
<accession>M1ZIW9</accession>
<proteinExistence type="predicted"/>
<dbReference type="AlphaFoldDB" id="M1ZIW9"/>
<dbReference type="HOGENOM" id="CLU_030024_2_2_9"/>
<dbReference type="OrthoDB" id="9778320at2"/>
<dbReference type="Pfam" id="PF01522">
    <property type="entry name" value="Polysacc_deac_1"/>
    <property type="match status" value="1"/>
</dbReference>
<dbReference type="Gene3D" id="3.20.20.370">
    <property type="entry name" value="Glycoside hydrolase/deacetylase"/>
    <property type="match status" value="1"/>
</dbReference>
<dbReference type="RefSeq" id="WP_005583698.1">
    <property type="nucleotide sequence ID" value="NZ_LT669839.1"/>
</dbReference>
<dbReference type="GO" id="GO:0005975">
    <property type="term" value="P:carbohydrate metabolic process"/>
    <property type="evidence" value="ECO:0007669"/>
    <property type="project" value="InterPro"/>
</dbReference>
<dbReference type="PANTHER" id="PTHR34216:SF3">
    <property type="entry name" value="POLY-BETA-1,6-N-ACETYL-D-GLUCOSAMINE N-DEACETYLASE"/>
    <property type="match status" value="1"/>
</dbReference>
<dbReference type="GO" id="GO:0005576">
    <property type="term" value="C:extracellular region"/>
    <property type="evidence" value="ECO:0007669"/>
    <property type="project" value="UniProtKB-SubCell"/>
</dbReference>
<dbReference type="InterPro" id="IPR011330">
    <property type="entry name" value="Glyco_hydro/deAcase_b/a-brl"/>
</dbReference>
<evidence type="ECO:0000256" key="1">
    <source>
        <dbReference type="ARBA" id="ARBA00004613"/>
    </source>
</evidence>
<dbReference type="CDD" id="cd10966">
    <property type="entry name" value="CE4_yadE_5s"/>
    <property type="match status" value="1"/>
</dbReference>
<keyword evidence="2" id="KW-0732">Signal</keyword>
<dbReference type="GO" id="GO:0016810">
    <property type="term" value="F:hydrolase activity, acting on carbon-nitrogen (but not peptide) bonds"/>
    <property type="evidence" value="ECO:0007669"/>
    <property type="project" value="InterPro"/>
</dbReference>
<sequence>MKRFGIILLIMITLVVQAPIAAYGENNTAEGRYQLHKEHSIRLRKEILELRNRLSEKKAEKIPVLMYHHILEQEDIDRYNWSNNGSVISVEAFEEQMDYLYENEYYTATLDELQSFLDGEIALPEKTVVITFDDGYLSNALYAYPIMQKYNFRGTIFMLGYRVDGVQVPFDPSDTQSLSIYEAYKYEDVFDYESHTYELHDVNDKGEKLLISSEEEIILQDLIKSKELVDAKYFAYPYGKYNENTIQYLKQTGYDMAFTIEAGYVTRESDKYDLPRFAISPHSPLSKFKRIVNGIENI</sequence>
<evidence type="ECO:0000256" key="2">
    <source>
        <dbReference type="ARBA" id="ARBA00022729"/>
    </source>
</evidence>